<organism evidence="4 5">
    <name type="scientific">Chitinophaga niastensis</name>
    <dbReference type="NCBI Taxonomy" id="536980"/>
    <lineage>
        <taxon>Bacteria</taxon>
        <taxon>Pseudomonadati</taxon>
        <taxon>Bacteroidota</taxon>
        <taxon>Chitinophagia</taxon>
        <taxon>Chitinophagales</taxon>
        <taxon>Chitinophagaceae</taxon>
        <taxon>Chitinophaga</taxon>
    </lineage>
</organism>
<name>A0A2P8HFJ3_CHINA</name>
<dbReference type="PROSITE" id="PS00061">
    <property type="entry name" value="ADH_SHORT"/>
    <property type="match status" value="1"/>
</dbReference>
<dbReference type="InterPro" id="IPR002347">
    <property type="entry name" value="SDR_fam"/>
</dbReference>
<evidence type="ECO:0000313" key="5">
    <source>
        <dbReference type="Proteomes" id="UP000240971"/>
    </source>
</evidence>
<evidence type="ECO:0000256" key="1">
    <source>
        <dbReference type="ARBA" id="ARBA00006484"/>
    </source>
</evidence>
<sequence>MKTYFQNKTVVITGGSSGIGKALVTELLAQGATVAVCGRKQAALDALHHEINNAALFTFVADVSVEADCKSFIESTIAKFGKIDILINNAGISMRAMFRDLDISVLKSLMDINFWGTVYCTKFAYPAILASKGTIVGVSSIAGYRGLPARTGYSASKFAMQGFLEALRTENLHTGVNVMWVCPGFTSSNIRNTALNPQGQAQSETPLSEDKLMSAEAVATAIAKAIVKRKRTLVLTSQGKLTVLLSKLFPGMLDGLVYNHFKKEPGSPLQ</sequence>
<dbReference type="InterPro" id="IPR036291">
    <property type="entry name" value="NAD(P)-bd_dom_sf"/>
</dbReference>
<dbReference type="SUPFAM" id="SSF51735">
    <property type="entry name" value="NAD(P)-binding Rossmann-fold domains"/>
    <property type="match status" value="1"/>
</dbReference>
<accession>A0A2P8HFJ3</accession>
<dbReference type="Proteomes" id="UP000240971">
    <property type="component" value="Unassembled WGS sequence"/>
</dbReference>
<dbReference type="PRINTS" id="PR00081">
    <property type="entry name" value="GDHRDH"/>
</dbReference>
<keyword evidence="5" id="KW-1185">Reference proteome</keyword>
<dbReference type="EMBL" id="PYAW01000005">
    <property type="protein sequence ID" value="PSL44964.1"/>
    <property type="molecule type" value="Genomic_DNA"/>
</dbReference>
<dbReference type="Pfam" id="PF00106">
    <property type="entry name" value="adh_short"/>
    <property type="match status" value="1"/>
</dbReference>
<evidence type="ECO:0000313" key="4">
    <source>
        <dbReference type="EMBL" id="PSL44964.1"/>
    </source>
</evidence>
<keyword evidence="2" id="KW-0560">Oxidoreductase</keyword>
<dbReference type="OrthoDB" id="822355at2"/>
<dbReference type="AlphaFoldDB" id="A0A2P8HFJ3"/>
<comment type="similarity">
    <text evidence="1 3">Belongs to the short-chain dehydrogenases/reductases (SDR) family.</text>
</comment>
<protein>
    <submittedName>
        <fullName evidence="4">Short-subunit dehydrogenase</fullName>
    </submittedName>
</protein>
<dbReference type="PANTHER" id="PTHR44196:SF1">
    <property type="entry name" value="DEHYDROGENASE_REDUCTASE SDR FAMILY MEMBER 7B"/>
    <property type="match status" value="1"/>
</dbReference>
<dbReference type="GO" id="GO:0016491">
    <property type="term" value="F:oxidoreductase activity"/>
    <property type="evidence" value="ECO:0007669"/>
    <property type="project" value="UniProtKB-KW"/>
</dbReference>
<dbReference type="InterPro" id="IPR020904">
    <property type="entry name" value="Sc_DH/Rdtase_CS"/>
</dbReference>
<dbReference type="PRINTS" id="PR00080">
    <property type="entry name" value="SDRFAMILY"/>
</dbReference>
<reference evidence="4 5" key="1">
    <citation type="submission" date="2018-03" db="EMBL/GenBank/DDBJ databases">
        <title>Genomic Encyclopedia of Archaeal and Bacterial Type Strains, Phase II (KMG-II): from individual species to whole genera.</title>
        <authorList>
            <person name="Goeker M."/>
        </authorList>
    </citation>
    <scope>NUCLEOTIDE SEQUENCE [LARGE SCALE GENOMIC DNA]</scope>
    <source>
        <strain evidence="4 5">DSM 24859</strain>
    </source>
</reference>
<gene>
    <name evidence="4" type="ORF">CLV51_105338</name>
</gene>
<dbReference type="NCBIfam" id="NF004825">
    <property type="entry name" value="PRK06181.1"/>
    <property type="match status" value="1"/>
</dbReference>
<evidence type="ECO:0000256" key="3">
    <source>
        <dbReference type="RuleBase" id="RU000363"/>
    </source>
</evidence>
<evidence type="ECO:0000256" key="2">
    <source>
        <dbReference type="ARBA" id="ARBA00023002"/>
    </source>
</evidence>
<dbReference type="Gene3D" id="3.40.50.720">
    <property type="entry name" value="NAD(P)-binding Rossmann-like Domain"/>
    <property type="match status" value="1"/>
</dbReference>
<dbReference type="GO" id="GO:0016020">
    <property type="term" value="C:membrane"/>
    <property type="evidence" value="ECO:0007669"/>
    <property type="project" value="TreeGrafter"/>
</dbReference>
<proteinExistence type="inferred from homology"/>
<comment type="caution">
    <text evidence="4">The sequence shown here is derived from an EMBL/GenBank/DDBJ whole genome shotgun (WGS) entry which is preliminary data.</text>
</comment>
<dbReference type="PANTHER" id="PTHR44196">
    <property type="entry name" value="DEHYDROGENASE/REDUCTASE SDR FAMILY MEMBER 7B"/>
    <property type="match status" value="1"/>
</dbReference>
<dbReference type="RefSeq" id="WP_106530383.1">
    <property type="nucleotide sequence ID" value="NZ_PYAW01000005.1"/>
</dbReference>